<feature type="region of interest" description="Disordered" evidence="1">
    <location>
        <begin position="1"/>
        <end position="86"/>
    </location>
</feature>
<dbReference type="Proteomes" id="UP000262882">
    <property type="component" value="Unassembled WGS sequence"/>
</dbReference>
<evidence type="ECO:0000313" key="3">
    <source>
        <dbReference type="Proteomes" id="UP000262882"/>
    </source>
</evidence>
<reference evidence="2 3" key="1">
    <citation type="submission" date="2018-08" db="EMBL/GenBank/DDBJ databases">
        <title>Actinomadura spongicola sp. nov., isolated from marine sponge Leucetta chagosensis.</title>
        <authorList>
            <person name="Li L."/>
            <person name="Lin H.W."/>
        </authorList>
    </citation>
    <scope>NUCLEOTIDE SEQUENCE [LARGE SCALE GENOMIC DNA]</scope>
    <source>
        <strain evidence="2 3">LHW52907</strain>
    </source>
</reference>
<accession>A0A372G9L7</accession>
<comment type="caution">
    <text evidence="2">The sequence shown here is derived from an EMBL/GenBank/DDBJ whole genome shotgun (WGS) entry which is preliminary data.</text>
</comment>
<sequence>MGRPARTGRRRRTRGRAPGRLPHLRGGHGCSRAAEGVRGPPELPAPRRPAARAPSRTGPVLRRRERGRVRGARVRGRGRRAAAARR</sequence>
<organism evidence="2 3">
    <name type="scientific">Actinomadura spongiicola</name>
    <dbReference type="NCBI Taxonomy" id="2303421"/>
    <lineage>
        <taxon>Bacteria</taxon>
        <taxon>Bacillati</taxon>
        <taxon>Actinomycetota</taxon>
        <taxon>Actinomycetes</taxon>
        <taxon>Streptosporangiales</taxon>
        <taxon>Thermomonosporaceae</taxon>
        <taxon>Actinomadura</taxon>
    </lineage>
</organism>
<feature type="compositionally biased region" description="Basic residues" evidence="1">
    <location>
        <begin position="61"/>
        <end position="86"/>
    </location>
</feature>
<dbReference type="AlphaFoldDB" id="A0A372G9L7"/>
<evidence type="ECO:0000313" key="2">
    <source>
        <dbReference type="EMBL" id="RFS81832.1"/>
    </source>
</evidence>
<keyword evidence="3" id="KW-1185">Reference proteome</keyword>
<protein>
    <submittedName>
        <fullName evidence="2">Uncharacterized protein</fullName>
    </submittedName>
</protein>
<dbReference type="EMBL" id="QVNQ01000011">
    <property type="protein sequence ID" value="RFS81832.1"/>
    <property type="molecule type" value="Genomic_DNA"/>
</dbReference>
<feature type="compositionally biased region" description="Basic residues" evidence="1">
    <location>
        <begin position="1"/>
        <end position="26"/>
    </location>
</feature>
<evidence type="ECO:0000256" key="1">
    <source>
        <dbReference type="SAM" id="MobiDB-lite"/>
    </source>
</evidence>
<name>A0A372G9L7_9ACTN</name>
<proteinExistence type="predicted"/>
<gene>
    <name evidence="2" type="ORF">D0T12_29360</name>
</gene>